<dbReference type="InterPro" id="IPR001650">
    <property type="entry name" value="Helicase_C-like"/>
</dbReference>
<feature type="compositionally biased region" description="Low complexity" evidence="12">
    <location>
        <begin position="384"/>
        <end position="396"/>
    </location>
</feature>
<dbReference type="InterPro" id="IPR044742">
    <property type="entry name" value="DEAD/DEAH_RhlB"/>
</dbReference>
<dbReference type="PANTHER" id="PTHR47959">
    <property type="entry name" value="ATP-DEPENDENT RNA HELICASE RHLE-RELATED"/>
    <property type="match status" value="1"/>
</dbReference>
<evidence type="ECO:0000256" key="9">
    <source>
        <dbReference type="ARBA" id="ARBA00074363"/>
    </source>
</evidence>
<dbReference type="CDD" id="cd00268">
    <property type="entry name" value="DEADc"/>
    <property type="match status" value="1"/>
</dbReference>
<dbReference type="EC" id="3.6.4.13" evidence="1"/>
<evidence type="ECO:0000256" key="1">
    <source>
        <dbReference type="ARBA" id="ARBA00012552"/>
    </source>
</evidence>
<proteinExistence type="inferred from homology"/>
<dbReference type="SMART" id="SM00490">
    <property type="entry name" value="HELICc"/>
    <property type="match status" value="1"/>
</dbReference>
<evidence type="ECO:0000256" key="8">
    <source>
        <dbReference type="ARBA" id="ARBA00047984"/>
    </source>
</evidence>
<evidence type="ECO:0000259" key="14">
    <source>
        <dbReference type="PROSITE" id="PS51194"/>
    </source>
</evidence>
<keyword evidence="6 11" id="KW-0067">ATP-binding</keyword>
<name>A0A5C5GCW6_9RHOB</name>
<keyword evidence="17" id="KW-1185">Reference proteome</keyword>
<evidence type="ECO:0000256" key="5">
    <source>
        <dbReference type="ARBA" id="ARBA00022806"/>
    </source>
</evidence>
<dbReference type="Gene3D" id="3.40.50.300">
    <property type="entry name" value="P-loop containing nucleotide triphosphate hydrolases"/>
    <property type="match status" value="2"/>
</dbReference>
<dbReference type="GO" id="GO:0005829">
    <property type="term" value="C:cytosol"/>
    <property type="evidence" value="ECO:0007669"/>
    <property type="project" value="TreeGrafter"/>
</dbReference>
<dbReference type="Pfam" id="PF00271">
    <property type="entry name" value="Helicase_C"/>
    <property type="match status" value="1"/>
</dbReference>
<feature type="compositionally biased region" description="Low complexity" evidence="12">
    <location>
        <begin position="416"/>
        <end position="433"/>
    </location>
</feature>
<dbReference type="GO" id="GO:0003724">
    <property type="term" value="F:RNA helicase activity"/>
    <property type="evidence" value="ECO:0007669"/>
    <property type="project" value="UniProtKB-EC"/>
</dbReference>
<keyword evidence="2" id="KW-0963">Cytoplasm</keyword>
<dbReference type="GO" id="GO:0042255">
    <property type="term" value="P:ribosome assembly"/>
    <property type="evidence" value="ECO:0007669"/>
    <property type="project" value="UniProtKB-ARBA"/>
</dbReference>
<gene>
    <name evidence="16" type="ORF">FHY64_00510</name>
</gene>
<evidence type="ECO:0000256" key="7">
    <source>
        <dbReference type="ARBA" id="ARBA00038437"/>
    </source>
</evidence>
<feature type="domain" description="Helicase C-terminal" evidence="14">
    <location>
        <begin position="244"/>
        <end position="386"/>
    </location>
</feature>
<evidence type="ECO:0000256" key="6">
    <source>
        <dbReference type="ARBA" id="ARBA00022840"/>
    </source>
</evidence>
<comment type="caution">
    <text evidence="16">The sequence shown here is derived from an EMBL/GenBank/DDBJ whole genome shotgun (WGS) entry which is preliminary data.</text>
</comment>
<organism evidence="16 17">
    <name type="scientific">Pelagovum pacificum</name>
    <dbReference type="NCBI Taxonomy" id="2588711"/>
    <lineage>
        <taxon>Bacteria</taxon>
        <taxon>Pseudomonadati</taxon>
        <taxon>Pseudomonadota</taxon>
        <taxon>Alphaproteobacteria</taxon>
        <taxon>Rhodobacterales</taxon>
        <taxon>Paracoccaceae</taxon>
        <taxon>Pelagovum</taxon>
    </lineage>
</organism>
<keyword evidence="5 11" id="KW-0347">Helicase</keyword>
<evidence type="ECO:0000256" key="3">
    <source>
        <dbReference type="ARBA" id="ARBA00022741"/>
    </source>
</evidence>
<keyword evidence="4 11" id="KW-0378">Hydrolase</keyword>
<dbReference type="InterPro" id="IPR050079">
    <property type="entry name" value="DEAD_box_RNA_helicase"/>
</dbReference>
<evidence type="ECO:0000259" key="15">
    <source>
        <dbReference type="PROSITE" id="PS51195"/>
    </source>
</evidence>
<dbReference type="InterPro" id="IPR011545">
    <property type="entry name" value="DEAD/DEAH_box_helicase_dom"/>
</dbReference>
<dbReference type="FunFam" id="3.40.50.300:FF:000108">
    <property type="entry name" value="ATP-dependent RNA helicase RhlE"/>
    <property type="match status" value="1"/>
</dbReference>
<dbReference type="InterPro" id="IPR000629">
    <property type="entry name" value="RNA-helicase_DEAD-box_CS"/>
</dbReference>
<dbReference type="InterPro" id="IPR014014">
    <property type="entry name" value="RNA_helicase_DEAD_Q_motif"/>
</dbReference>
<dbReference type="RefSeq" id="WP_140192502.1">
    <property type="nucleotide sequence ID" value="NZ_CP065915.1"/>
</dbReference>
<evidence type="ECO:0000256" key="11">
    <source>
        <dbReference type="RuleBase" id="RU000492"/>
    </source>
</evidence>
<dbReference type="InterPro" id="IPR014001">
    <property type="entry name" value="Helicase_ATP-bd"/>
</dbReference>
<dbReference type="InterPro" id="IPR027417">
    <property type="entry name" value="P-loop_NTPase"/>
</dbReference>
<dbReference type="PROSITE" id="PS51194">
    <property type="entry name" value="HELICASE_CTER"/>
    <property type="match status" value="1"/>
</dbReference>
<dbReference type="SUPFAM" id="SSF52540">
    <property type="entry name" value="P-loop containing nucleoside triphosphate hydrolases"/>
    <property type="match status" value="1"/>
</dbReference>
<feature type="domain" description="DEAD-box RNA helicase Q" evidence="15">
    <location>
        <begin position="2"/>
        <end position="30"/>
    </location>
</feature>
<comment type="similarity">
    <text evidence="7 11">Belongs to the DEAD box helicase family.</text>
</comment>
<dbReference type="GO" id="GO:0009266">
    <property type="term" value="P:response to temperature stimulus"/>
    <property type="evidence" value="ECO:0007669"/>
    <property type="project" value="UniProtKB-ARBA"/>
</dbReference>
<dbReference type="PANTHER" id="PTHR47959:SF13">
    <property type="entry name" value="ATP-DEPENDENT RNA HELICASE RHLE"/>
    <property type="match status" value="1"/>
</dbReference>
<evidence type="ECO:0000313" key="16">
    <source>
        <dbReference type="EMBL" id="TNY31821.1"/>
    </source>
</evidence>
<comment type="catalytic activity">
    <reaction evidence="8">
        <text>ATP + H2O = ADP + phosphate + H(+)</text>
        <dbReference type="Rhea" id="RHEA:13065"/>
        <dbReference type="ChEBI" id="CHEBI:15377"/>
        <dbReference type="ChEBI" id="CHEBI:15378"/>
        <dbReference type="ChEBI" id="CHEBI:30616"/>
        <dbReference type="ChEBI" id="CHEBI:43474"/>
        <dbReference type="ChEBI" id="CHEBI:456216"/>
        <dbReference type="EC" id="3.6.4.13"/>
    </reaction>
</comment>
<dbReference type="CDD" id="cd18787">
    <property type="entry name" value="SF2_C_DEAD"/>
    <property type="match status" value="1"/>
</dbReference>
<evidence type="ECO:0000256" key="2">
    <source>
        <dbReference type="ARBA" id="ARBA00022490"/>
    </source>
</evidence>
<dbReference type="PROSITE" id="PS00039">
    <property type="entry name" value="DEAD_ATP_HELICASE"/>
    <property type="match status" value="1"/>
</dbReference>
<protein>
    <recommendedName>
        <fullName evidence="9">DEAD-box ATP-dependent RNA helicase RhpA</fullName>
        <ecNumber evidence="1">3.6.4.13</ecNumber>
    </recommendedName>
</protein>
<dbReference type="GO" id="GO:0016787">
    <property type="term" value="F:hydrolase activity"/>
    <property type="evidence" value="ECO:0007669"/>
    <property type="project" value="UniProtKB-KW"/>
</dbReference>
<dbReference type="EMBL" id="VFFF01000001">
    <property type="protein sequence ID" value="TNY31821.1"/>
    <property type="molecule type" value="Genomic_DNA"/>
</dbReference>
<evidence type="ECO:0000256" key="12">
    <source>
        <dbReference type="SAM" id="MobiDB-lite"/>
    </source>
</evidence>
<dbReference type="PROSITE" id="PS51195">
    <property type="entry name" value="Q_MOTIF"/>
    <property type="match status" value="1"/>
</dbReference>
<dbReference type="SMART" id="SM00487">
    <property type="entry name" value="DEXDc"/>
    <property type="match status" value="1"/>
</dbReference>
<dbReference type="Proteomes" id="UP000314011">
    <property type="component" value="Unassembled WGS sequence"/>
</dbReference>
<accession>A0A5C5GCW6</accession>
<feature type="short sequence motif" description="Q motif" evidence="10">
    <location>
        <begin position="2"/>
        <end position="30"/>
    </location>
</feature>
<sequence>MTTFSELNLNPKVLKAVEEAGYETPTPIQAGAIPPALEGKDVLGIAQTGTGKTASFTLPMISQLYRGRARARMPRSLVLAPTRELAAQVAENFDTYAKHTKLTKALLIGGVSFKEQDALIDKGVDVLIATPGRLLDHFERGKLILTDVKVMVVDEADRMLDMGFIPDIERIFGLTPFTRQTLFFSATMAPEIERITNTFLSNPVRVEVARQATASDTITQGVVVFKPSRKDREGSEKRAVLRGLIEREGAECRNGIIFCNRKVDVDVVAKSMKKYGYDAAPIHGDLDQSQRMKTLEGFREGTLRFLVASDVAARGLDIPNVSHVFNYDVPSHAEDYVHRIGRTGRAGRKGTTMMICVPRDEKNLEDIERLIQTEVPRLENPIKSSAPAEAPAASTDDAPKPRSRRSSSRSRKPAEAQDAPEATEATPEQAKTESSTPEQTKPEQAESAPEATSSSSSRSRSRGGRRNESKDEPVVGMGDDAPRFITLSFAERSAG</sequence>
<reference evidence="16 17" key="1">
    <citation type="submission" date="2019-06" db="EMBL/GenBank/DDBJ databases">
        <title>Genome of new Rhodobacteraceae sp. SM1903.</title>
        <authorList>
            <person name="Ren X."/>
        </authorList>
    </citation>
    <scope>NUCLEOTIDE SEQUENCE [LARGE SCALE GENOMIC DNA]</scope>
    <source>
        <strain evidence="16 17">SM1903</strain>
    </source>
</reference>
<feature type="domain" description="Helicase ATP-binding" evidence="13">
    <location>
        <begin position="33"/>
        <end position="206"/>
    </location>
</feature>
<dbReference type="Pfam" id="PF00270">
    <property type="entry name" value="DEAD"/>
    <property type="match status" value="1"/>
</dbReference>
<dbReference type="PROSITE" id="PS51192">
    <property type="entry name" value="HELICASE_ATP_BIND_1"/>
    <property type="match status" value="1"/>
</dbReference>
<dbReference type="OrthoDB" id="9805696at2"/>
<evidence type="ECO:0000256" key="10">
    <source>
        <dbReference type="PROSITE-ProRule" id="PRU00552"/>
    </source>
</evidence>
<feature type="compositionally biased region" description="Basic residues" evidence="12">
    <location>
        <begin position="401"/>
        <end position="411"/>
    </location>
</feature>
<evidence type="ECO:0000259" key="13">
    <source>
        <dbReference type="PROSITE" id="PS51192"/>
    </source>
</evidence>
<evidence type="ECO:0000313" key="17">
    <source>
        <dbReference type="Proteomes" id="UP000314011"/>
    </source>
</evidence>
<dbReference type="AlphaFoldDB" id="A0A5C5GCW6"/>
<keyword evidence="3 11" id="KW-0547">Nucleotide-binding</keyword>
<feature type="region of interest" description="Disordered" evidence="12">
    <location>
        <begin position="375"/>
        <end position="495"/>
    </location>
</feature>
<dbReference type="GO" id="GO:0003676">
    <property type="term" value="F:nucleic acid binding"/>
    <property type="evidence" value="ECO:0007669"/>
    <property type="project" value="InterPro"/>
</dbReference>
<dbReference type="GO" id="GO:0005524">
    <property type="term" value="F:ATP binding"/>
    <property type="evidence" value="ECO:0007669"/>
    <property type="project" value="UniProtKB-KW"/>
</dbReference>
<evidence type="ECO:0000256" key="4">
    <source>
        <dbReference type="ARBA" id="ARBA00022801"/>
    </source>
</evidence>